<sequence>MKKQQHPPGRQRGPRQLPGEAERGDGGLQPVRYLSEASGQGQVQTVARPPGEGRMKNIKPPLVSQRPDSALR</sequence>
<protein>
    <submittedName>
        <fullName evidence="2">Uncharacterized protein</fullName>
    </submittedName>
</protein>
<evidence type="ECO:0000256" key="1">
    <source>
        <dbReference type="SAM" id="MobiDB-lite"/>
    </source>
</evidence>
<evidence type="ECO:0000313" key="2">
    <source>
        <dbReference type="EMBL" id="KAK4809053.1"/>
    </source>
</evidence>
<accession>A0AAN7MG32</accession>
<name>A0AAN7MG32_MYCAM</name>
<dbReference type="EMBL" id="JAUNZN010000023">
    <property type="protein sequence ID" value="KAK4809053.1"/>
    <property type="molecule type" value="Genomic_DNA"/>
</dbReference>
<dbReference type="AlphaFoldDB" id="A0AAN7MG32"/>
<feature type="region of interest" description="Disordered" evidence="1">
    <location>
        <begin position="1"/>
        <end position="72"/>
    </location>
</feature>
<comment type="caution">
    <text evidence="2">The sequence shown here is derived from an EMBL/GenBank/DDBJ whole genome shotgun (WGS) entry which is preliminary data.</text>
</comment>
<keyword evidence="3" id="KW-1185">Reference proteome</keyword>
<organism evidence="2 3">
    <name type="scientific">Mycteria americana</name>
    <name type="common">Wood stork</name>
    <dbReference type="NCBI Taxonomy" id="33587"/>
    <lineage>
        <taxon>Eukaryota</taxon>
        <taxon>Metazoa</taxon>
        <taxon>Chordata</taxon>
        <taxon>Craniata</taxon>
        <taxon>Vertebrata</taxon>
        <taxon>Euteleostomi</taxon>
        <taxon>Archelosauria</taxon>
        <taxon>Archosauria</taxon>
        <taxon>Dinosauria</taxon>
        <taxon>Saurischia</taxon>
        <taxon>Theropoda</taxon>
        <taxon>Coelurosauria</taxon>
        <taxon>Aves</taxon>
        <taxon>Neognathae</taxon>
        <taxon>Neoaves</taxon>
        <taxon>Aequornithes</taxon>
        <taxon>Ciconiiformes</taxon>
        <taxon>Ciconiidae</taxon>
        <taxon>Mycteria</taxon>
    </lineage>
</organism>
<evidence type="ECO:0000313" key="3">
    <source>
        <dbReference type="Proteomes" id="UP001333110"/>
    </source>
</evidence>
<reference evidence="2 3" key="1">
    <citation type="journal article" date="2023" name="J. Hered.">
        <title>Chromosome-level genome of the wood stork (Mycteria americana) provides insight into avian chromosome evolution.</title>
        <authorList>
            <person name="Flamio R. Jr."/>
            <person name="Ramstad K.M."/>
        </authorList>
    </citation>
    <scope>NUCLEOTIDE SEQUENCE [LARGE SCALE GENOMIC DNA]</scope>
    <source>
        <strain evidence="2">JAX WOST 10</strain>
    </source>
</reference>
<gene>
    <name evidence="2" type="ORF">QYF61_027890</name>
</gene>
<feature type="compositionally biased region" description="Low complexity" evidence="1">
    <location>
        <begin position="1"/>
        <end position="19"/>
    </location>
</feature>
<proteinExistence type="predicted"/>
<dbReference type="Proteomes" id="UP001333110">
    <property type="component" value="Unassembled WGS sequence"/>
</dbReference>